<dbReference type="Proteomes" id="UP000027153">
    <property type="component" value="Unassembled WGS sequence"/>
</dbReference>
<dbReference type="RefSeq" id="WP_048090074.1">
    <property type="nucleotide sequence ID" value="NZ_JMIY01000003.1"/>
</dbReference>
<dbReference type="AlphaFoldDB" id="A0A062V655"/>
<gene>
    <name evidence="1" type="ORF">ANME2D_01454</name>
</gene>
<accession>A0A062V655</accession>
<organism evidence="1 2">
    <name type="scientific">Candidatus Methanoperedens nitratireducens</name>
    <dbReference type="NCBI Taxonomy" id="1392998"/>
    <lineage>
        <taxon>Archaea</taxon>
        <taxon>Methanobacteriati</taxon>
        <taxon>Methanobacteriota</taxon>
        <taxon>Stenosarchaea group</taxon>
        <taxon>Methanomicrobia</taxon>
        <taxon>Methanosarcinales</taxon>
        <taxon>ANME-2 cluster</taxon>
        <taxon>Candidatus Methanoperedentaceae</taxon>
        <taxon>Candidatus Methanoperedens</taxon>
    </lineage>
</organism>
<dbReference type="OrthoDB" id="380562at2157"/>
<comment type="caution">
    <text evidence="1">The sequence shown here is derived from an EMBL/GenBank/DDBJ whole genome shotgun (WGS) entry which is preliminary data.</text>
</comment>
<sequence length="138" mass="15033" precursor="true">MKKILTTLAIILLLIVPAVADINQNARLRGENMVLVSVNQEAWNYGSGNINQDIGIHVTGNHQIIDQDSRLVLMNSSLVLDPDYAVDINNTMKGLNRIVIDLDQYGNNSGSGSIAQGIEVLVDDNVQILDQEIIVLIG</sequence>
<name>A0A062V655_9EURY</name>
<evidence type="ECO:0000313" key="1">
    <source>
        <dbReference type="EMBL" id="KCZ72053.1"/>
    </source>
</evidence>
<reference evidence="1 2" key="1">
    <citation type="journal article" date="2013" name="Nature">
        <title>Anaerobic oxidation of methane coupled to nitrate reduction in a novel archaeal lineage.</title>
        <authorList>
            <person name="Haroon M.F."/>
            <person name="Hu S."/>
            <person name="Shi Y."/>
            <person name="Imelfort M."/>
            <person name="Keller J."/>
            <person name="Hugenholtz P."/>
            <person name="Yuan Z."/>
            <person name="Tyson G.W."/>
        </authorList>
    </citation>
    <scope>NUCLEOTIDE SEQUENCE [LARGE SCALE GENOMIC DNA]</scope>
    <source>
        <strain evidence="1 2">ANME-2d</strain>
    </source>
</reference>
<keyword evidence="2" id="KW-1185">Reference proteome</keyword>
<protein>
    <submittedName>
        <fullName evidence="1">Uncharacterized protein</fullName>
    </submittedName>
</protein>
<proteinExistence type="predicted"/>
<dbReference type="EMBL" id="JMIY01000003">
    <property type="protein sequence ID" value="KCZ72053.1"/>
    <property type="molecule type" value="Genomic_DNA"/>
</dbReference>
<evidence type="ECO:0000313" key="2">
    <source>
        <dbReference type="Proteomes" id="UP000027153"/>
    </source>
</evidence>